<dbReference type="RefSeq" id="XP_013890910.1">
    <property type="nucleotide sequence ID" value="XM_014035456.1"/>
</dbReference>
<evidence type="ECO:0000313" key="6">
    <source>
        <dbReference type="EMBL" id="KIY91890.1"/>
    </source>
</evidence>
<dbReference type="KEGG" id="mng:MNEG_16073"/>
<dbReference type="AlphaFoldDB" id="A0A0D2M8V6"/>
<dbReference type="Gene3D" id="3.40.50.300">
    <property type="entry name" value="P-loop containing nucleotide triphosphate hydrolases"/>
    <property type="match status" value="1"/>
</dbReference>
<evidence type="ECO:0000256" key="2">
    <source>
        <dbReference type="ARBA" id="ARBA00023242"/>
    </source>
</evidence>
<keyword evidence="7" id="KW-1185">Reference proteome</keyword>
<feature type="compositionally biased region" description="Gly residues" evidence="4">
    <location>
        <begin position="108"/>
        <end position="120"/>
    </location>
</feature>
<dbReference type="InterPro" id="IPR027417">
    <property type="entry name" value="P-loop_NTPase"/>
</dbReference>
<dbReference type="OrthoDB" id="2195431at2759"/>
<dbReference type="GeneID" id="25733797"/>
<keyword evidence="2" id="KW-0539">Nucleus</keyword>
<name>A0A0D2M8V6_9CHLO</name>
<dbReference type="GO" id="GO:0005634">
    <property type="term" value="C:nucleus"/>
    <property type="evidence" value="ECO:0007669"/>
    <property type="project" value="UniProtKB-SubCell"/>
</dbReference>
<dbReference type="STRING" id="145388.A0A0D2M8V6"/>
<dbReference type="GO" id="GO:0005524">
    <property type="term" value="F:ATP binding"/>
    <property type="evidence" value="ECO:0007669"/>
    <property type="project" value="InterPro"/>
</dbReference>
<gene>
    <name evidence="6" type="ORF">MNEG_16073</name>
</gene>
<evidence type="ECO:0000259" key="5">
    <source>
        <dbReference type="SMART" id="SM00382"/>
    </source>
</evidence>
<dbReference type="SMART" id="SM00382">
    <property type="entry name" value="AAA"/>
    <property type="match status" value="1"/>
</dbReference>
<dbReference type="CDD" id="cd00009">
    <property type="entry name" value="AAA"/>
    <property type="match status" value="1"/>
</dbReference>
<dbReference type="InterPro" id="IPR053016">
    <property type="entry name" value="CTF18-RFC_complex"/>
</dbReference>
<feature type="region of interest" description="Disordered" evidence="4">
    <location>
        <begin position="93"/>
        <end position="141"/>
    </location>
</feature>
<evidence type="ECO:0000256" key="3">
    <source>
        <dbReference type="ARBA" id="ARBA00043975"/>
    </source>
</evidence>
<protein>
    <submittedName>
        <fullName evidence="6">Chromosome transmission fidelity protein 18</fullName>
    </submittedName>
</protein>
<feature type="domain" description="AAA+ ATPase" evidence="5">
    <location>
        <begin position="147"/>
        <end position="243"/>
    </location>
</feature>
<accession>A0A0D2M8V6</accession>
<dbReference type="SUPFAM" id="SSF52540">
    <property type="entry name" value="P-loop containing nucleoside triphosphate hydrolases"/>
    <property type="match status" value="1"/>
</dbReference>
<proteinExistence type="inferred from homology"/>
<comment type="similarity">
    <text evidence="3">Belongs to the activator 1 small subunits family. CTF18 subfamily.</text>
</comment>
<evidence type="ECO:0000256" key="1">
    <source>
        <dbReference type="ARBA" id="ARBA00004123"/>
    </source>
</evidence>
<reference evidence="6 7" key="1">
    <citation type="journal article" date="2013" name="BMC Genomics">
        <title>Reconstruction of the lipid metabolism for the microalga Monoraphidium neglectum from its genome sequence reveals characteristics suitable for biofuel production.</title>
        <authorList>
            <person name="Bogen C."/>
            <person name="Al-Dilaimi A."/>
            <person name="Albersmeier A."/>
            <person name="Wichmann J."/>
            <person name="Grundmann M."/>
            <person name="Rupp O."/>
            <person name="Lauersen K.J."/>
            <person name="Blifernez-Klassen O."/>
            <person name="Kalinowski J."/>
            <person name="Goesmann A."/>
            <person name="Mussgnug J.H."/>
            <person name="Kruse O."/>
        </authorList>
    </citation>
    <scope>NUCLEOTIDE SEQUENCE [LARGE SCALE GENOMIC DNA]</scope>
    <source>
        <strain evidence="6 7">SAG 48.87</strain>
    </source>
</reference>
<dbReference type="InterPro" id="IPR003593">
    <property type="entry name" value="AAA+_ATPase"/>
</dbReference>
<evidence type="ECO:0000313" key="7">
    <source>
        <dbReference type="Proteomes" id="UP000054498"/>
    </source>
</evidence>
<evidence type="ECO:0000256" key="4">
    <source>
        <dbReference type="SAM" id="MobiDB-lite"/>
    </source>
</evidence>
<dbReference type="Proteomes" id="UP000054498">
    <property type="component" value="Unassembled WGS sequence"/>
</dbReference>
<organism evidence="6 7">
    <name type="scientific">Monoraphidium neglectum</name>
    <dbReference type="NCBI Taxonomy" id="145388"/>
    <lineage>
        <taxon>Eukaryota</taxon>
        <taxon>Viridiplantae</taxon>
        <taxon>Chlorophyta</taxon>
        <taxon>core chlorophytes</taxon>
        <taxon>Chlorophyceae</taxon>
        <taxon>CS clade</taxon>
        <taxon>Sphaeropleales</taxon>
        <taxon>Selenastraceae</taxon>
        <taxon>Monoraphidium</taxon>
    </lineage>
</organism>
<dbReference type="GO" id="GO:0016887">
    <property type="term" value="F:ATP hydrolysis activity"/>
    <property type="evidence" value="ECO:0007669"/>
    <property type="project" value="InterPro"/>
</dbReference>
<dbReference type="InterPro" id="IPR003959">
    <property type="entry name" value="ATPase_AAA_core"/>
</dbReference>
<sequence>MSWGRSRTAAAAAWEAAVLAESARLAAEAAAQLQLDPTPAADGRGAAAAAAGGGGGGGPERRLWVDKYAPAGFTQLLSDEWVNREVAKWTRSWLPGFRPDPADEDDAGGGGGRGGGGAFGTGQKRKWGAGGGGGGRGRRRRAVTRQEAPVLLICGPPGAGKTTLAHVVAGHCGFRVVEINASDDRSAAALVRRVQDAAQMQPLLDAQRRPNCVVVDEIDGATGGSEGHGAVAALVKLVAGGGGGGGDKGGEAL</sequence>
<dbReference type="EMBL" id="KK106163">
    <property type="protein sequence ID" value="KIY91890.1"/>
    <property type="molecule type" value="Genomic_DNA"/>
</dbReference>
<dbReference type="PANTHER" id="PTHR46765:SF1">
    <property type="entry name" value="P-LOOP CONTAINING NUCLEOSIDE TRIPHOSPHATE HYDROLASES SUPERFAMILY PROTEIN"/>
    <property type="match status" value="1"/>
</dbReference>
<dbReference type="PANTHER" id="PTHR46765">
    <property type="entry name" value="P-LOOP CONTAINING NUCLEOSIDE TRIPHOSPHATE HYDROLASES SUPERFAMILY PROTEIN"/>
    <property type="match status" value="1"/>
</dbReference>
<dbReference type="Pfam" id="PF00004">
    <property type="entry name" value="AAA"/>
    <property type="match status" value="1"/>
</dbReference>
<comment type="subcellular location">
    <subcellularLocation>
        <location evidence="1">Nucleus</location>
    </subcellularLocation>
</comment>